<evidence type="ECO:0000256" key="4">
    <source>
        <dbReference type="PIRNR" id="PIRNR002070"/>
    </source>
</evidence>
<reference evidence="5 6" key="1">
    <citation type="submission" date="2018-06" db="EMBL/GenBank/DDBJ databases">
        <authorList>
            <consortium name="Pathogen Informatics"/>
            <person name="Doyle S."/>
        </authorList>
    </citation>
    <scope>NUCLEOTIDE SEQUENCE [LARGE SCALE GENOMIC DNA]</scope>
    <source>
        <strain evidence="5 6">NCTC8009</strain>
    </source>
</reference>
<dbReference type="InterPro" id="IPR000424">
    <property type="entry name" value="Primosome_PriB/ssb"/>
</dbReference>
<dbReference type="HAMAP" id="MF_00984">
    <property type="entry name" value="SSB"/>
    <property type="match status" value="1"/>
</dbReference>
<comment type="subunit">
    <text evidence="3">Homotetramer.</text>
</comment>
<dbReference type="GO" id="GO:0009295">
    <property type="term" value="C:nucleoid"/>
    <property type="evidence" value="ECO:0007669"/>
    <property type="project" value="TreeGrafter"/>
</dbReference>
<dbReference type="PROSITE" id="PS50935">
    <property type="entry name" value="SSB"/>
    <property type="match status" value="1"/>
</dbReference>
<dbReference type="NCBIfam" id="TIGR00621">
    <property type="entry name" value="ssb"/>
    <property type="match status" value="1"/>
</dbReference>
<organism evidence="5 6">
    <name type="scientific">Escherichia coli</name>
    <dbReference type="NCBI Taxonomy" id="562"/>
    <lineage>
        <taxon>Bacteria</taxon>
        <taxon>Pseudomonadati</taxon>
        <taxon>Pseudomonadota</taxon>
        <taxon>Gammaproteobacteria</taxon>
        <taxon>Enterobacterales</taxon>
        <taxon>Enterobacteriaceae</taxon>
        <taxon>Escherichia</taxon>
    </lineage>
</organism>
<evidence type="ECO:0000256" key="3">
    <source>
        <dbReference type="HAMAP-Rule" id="MF_00984"/>
    </source>
</evidence>
<dbReference type="InterPro" id="IPR012340">
    <property type="entry name" value="NA-bd_OB-fold"/>
</dbReference>
<dbReference type="Pfam" id="PF00436">
    <property type="entry name" value="SSB"/>
    <property type="match status" value="1"/>
</dbReference>
<dbReference type="EMBL" id="UARW01000004">
    <property type="protein sequence ID" value="SPW71028.1"/>
    <property type="molecule type" value="Genomic_DNA"/>
</dbReference>
<dbReference type="CDD" id="cd04496">
    <property type="entry name" value="SSB_OBF"/>
    <property type="match status" value="1"/>
</dbReference>
<evidence type="ECO:0000313" key="6">
    <source>
        <dbReference type="Proteomes" id="UP000250991"/>
    </source>
</evidence>
<comment type="caution">
    <text evidence="3">Lacks conserved residue(s) required for the propagation of feature annotation.</text>
</comment>
<dbReference type="PANTHER" id="PTHR10302:SF27">
    <property type="entry name" value="SINGLE-STRANDED DNA-BINDING PROTEIN"/>
    <property type="match status" value="1"/>
</dbReference>
<accession>A0A2X1LM92</accession>
<evidence type="ECO:0000313" key="5">
    <source>
        <dbReference type="EMBL" id="SPW71028.1"/>
    </source>
</evidence>
<protein>
    <recommendedName>
        <fullName evidence="3 4">Single-stranded DNA-binding protein</fullName>
        <shortName evidence="3">SSB</shortName>
    </recommendedName>
</protein>
<gene>
    <name evidence="5" type="primary">ssb_1</name>
    <name evidence="5" type="ORF">NCTC8009_00307</name>
</gene>
<name>A0A2X1LM92_ECOLX</name>
<dbReference type="Proteomes" id="UP000250991">
    <property type="component" value="Unassembled WGS sequence"/>
</dbReference>
<dbReference type="SUPFAM" id="SSF50249">
    <property type="entry name" value="Nucleic acid-binding proteins"/>
    <property type="match status" value="1"/>
</dbReference>
<proteinExistence type="inferred from homology"/>
<keyword evidence="2 3" id="KW-0238">DNA-binding</keyword>
<dbReference type="PIRSF" id="PIRSF002070">
    <property type="entry name" value="SSB"/>
    <property type="match status" value="1"/>
</dbReference>
<dbReference type="Gene3D" id="2.40.50.140">
    <property type="entry name" value="Nucleic acid-binding proteins"/>
    <property type="match status" value="1"/>
</dbReference>
<sequence>MAVRGINKVILVGRLGKDPEVRYIPNGGAVANLQVATSESWRDKQTGEMREQTEWHRVVLFGKLAEVAGEYLHKGEQVYIEGQLRTRSWEDNGITRYVTEILVKTNGHHADAGECTTAERSGATAASAEWSATEC</sequence>
<dbReference type="PANTHER" id="PTHR10302">
    <property type="entry name" value="SINGLE-STRANDED DNA-BINDING PROTEIN"/>
    <property type="match status" value="1"/>
</dbReference>
<evidence type="ECO:0000256" key="1">
    <source>
        <dbReference type="ARBA" id="ARBA00022705"/>
    </source>
</evidence>
<dbReference type="GO" id="GO:0006260">
    <property type="term" value="P:DNA replication"/>
    <property type="evidence" value="ECO:0007669"/>
    <property type="project" value="UniProtKB-KW"/>
</dbReference>
<dbReference type="GO" id="GO:0003697">
    <property type="term" value="F:single-stranded DNA binding"/>
    <property type="evidence" value="ECO:0007669"/>
    <property type="project" value="UniProtKB-UniRule"/>
</dbReference>
<keyword evidence="1" id="KW-0235">DNA replication</keyword>
<evidence type="ECO:0000256" key="2">
    <source>
        <dbReference type="ARBA" id="ARBA00023125"/>
    </source>
</evidence>
<dbReference type="InterPro" id="IPR011344">
    <property type="entry name" value="ssDNA-bd"/>
</dbReference>
<feature type="DNA-binding region" evidence="3">
    <location>
        <begin position="55"/>
        <end position="61"/>
    </location>
</feature>
<dbReference type="AlphaFoldDB" id="A0A2X1LM92"/>